<dbReference type="Proteomes" id="UP000608890">
    <property type="component" value="Unassembled WGS sequence"/>
</dbReference>
<dbReference type="SUPFAM" id="SSF56731">
    <property type="entry name" value="DNA primase core"/>
    <property type="match status" value="1"/>
</dbReference>
<accession>A0A917X4X7</accession>
<feature type="domain" description="Toprim" evidence="2">
    <location>
        <begin position="161"/>
        <end position="244"/>
    </location>
</feature>
<proteinExistence type="predicted"/>
<dbReference type="InterPro" id="IPR034151">
    <property type="entry name" value="TOPRIM_DnaG_bac"/>
</dbReference>
<sequence length="687" mass="71343">MAAEQRTPTPERLYAVNAAAARFYADCLPTSPKAASYLTSHGISAAPDPTGPWQVGYAPGRWTDLATHLQAAGFTAGEVTAAGLGFIHRRSKHLLDRFRDRIMFPITDVHNRVVGFTARDLSGRAEARWINTPETAVYRKRSLLYGLGQQLAHRPAGTGTPMVFVVEGAADVLAMHRMATARAADPEAQPVYAVSPCGTNLTDEQLGLLQQALAGAQLVLAFDGDDGGRRAAGRAYPIAARWPGKVSGVHLPPGQDPADMLVSMDPISAINEIIGAVQPLAQLQMTNTISQLYATRRITDPARFAEDRITAYRAIAELFVDAPEATRAMAEAAAEQLGLESTDVARGVIEAWEARTRSPSGLDPPPAPKPPEPQAGPGSSSDPPAADAHSAADAGEPALTVSAIARSAGGQAIVTTATSTRHDPRSGITVWALADGIGQHQQAAAAAEMAADIAATVTAHSMPAAGLHAARAAVNALYDGVHPSQAGDASLLVVSAHPAPDNRLGVRFEIAWAGNCRAYTISAGRLVQVTADHTAARQRRDHGEHVQPGSIADVILTSSVRSGDISVCPLDDGPLLICTRALHRAVAPAVLEAELAGMSDVHASTNRLTGSLGPQSGAAALILIHARSAPPSRVTTIGAAHRPTVAATGSAAALARTSFTNGAVANPGPPPGLLSSGQEIRSGPRHR</sequence>
<dbReference type="CDD" id="cd03364">
    <property type="entry name" value="TOPRIM_DnaG_primases"/>
    <property type="match status" value="1"/>
</dbReference>
<dbReference type="InterPro" id="IPR006171">
    <property type="entry name" value="TOPRIM_dom"/>
</dbReference>
<evidence type="ECO:0000313" key="4">
    <source>
        <dbReference type="Proteomes" id="UP000608890"/>
    </source>
</evidence>
<keyword evidence="4" id="KW-1185">Reference proteome</keyword>
<evidence type="ECO:0000313" key="3">
    <source>
        <dbReference type="EMBL" id="GGM66506.1"/>
    </source>
</evidence>
<evidence type="ECO:0000259" key="2">
    <source>
        <dbReference type="SMART" id="SM00493"/>
    </source>
</evidence>
<dbReference type="SMART" id="SM00493">
    <property type="entry name" value="TOPRIM"/>
    <property type="match status" value="1"/>
</dbReference>
<reference evidence="3" key="2">
    <citation type="submission" date="2020-09" db="EMBL/GenBank/DDBJ databases">
        <authorList>
            <person name="Sun Q."/>
            <person name="Zhou Y."/>
        </authorList>
    </citation>
    <scope>NUCLEOTIDE SEQUENCE</scope>
    <source>
        <strain evidence="3">CGMCC 4.7312</strain>
    </source>
</reference>
<reference evidence="3" key="1">
    <citation type="journal article" date="2014" name="Int. J. Syst. Evol. Microbiol.">
        <title>Complete genome sequence of Corynebacterium casei LMG S-19264T (=DSM 44701T), isolated from a smear-ripened cheese.</title>
        <authorList>
            <consortium name="US DOE Joint Genome Institute (JGI-PGF)"/>
            <person name="Walter F."/>
            <person name="Albersmeier A."/>
            <person name="Kalinowski J."/>
            <person name="Ruckert C."/>
        </authorList>
    </citation>
    <scope>NUCLEOTIDE SEQUENCE</scope>
    <source>
        <strain evidence="3">CGMCC 4.7312</strain>
    </source>
</reference>
<evidence type="ECO:0000256" key="1">
    <source>
        <dbReference type="SAM" id="MobiDB-lite"/>
    </source>
</evidence>
<dbReference type="InterPro" id="IPR036457">
    <property type="entry name" value="PPM-type-like_dom_sf"/>
</dbReference>
<dbReference type="InterPro" id="IPR037068">
    <property type="entry name" value="DNA_primase_core_N_sf"/>
</dbReference>
<feature type="compositionally biased region" description="Low complexity" evidence="1">
    <location>
        <begin position="375"/>
        <end position="394"/>
    </location>
</feature>
<dbReference type="InterPro" id="IPR050219">
    <property type="entry name" value="DnaG_primase"/>
</dbReference>
<dbReference type="PANTHER" id="PTHR30313">
    <property type="entry name" value="DNA PRIMASE"/>
    <property type="match status" value="1"/>
</dbReference>
<gene>
    <name evidence="3" type="ORF">GCM10011608_59690</name>
</gene>
<dbReference type="RefSeq" id="WP_189050408.1">
    <property type="nucleotide sequence ID" value="NZ_BMNB01000051.1"/>
</dbReference>
<dbReference type="Gene3D" id="3.40.1360.10">
    <property type="match status" value="1"/>
</dbReference>
<protein>
    <recommendedName>
        <fullName evidence="2">Toprim domain-containing protein</fullName>
    </recommendedName>
</protein>
<dbReference type="GO" id="GO:0005737">
    <property type="term" value="C:cytoplasm"/>
    <property type="evidence" value="ECO:0007669"/>
    <property type="project" value="TreeGrafter"/>
</dbReference>
<dbReference type="Gene3D" id="3.90.980.10">
    <property type="entry name" value="DNA primase, catalytic core, N-terminal domain"/>
    <property type="match status" value="1"/>
</dbReference>
<organism evidence="3 4">
    <name type="scientific">Micromonospora sonchi</name>
    <dbReference type="NCBI Taxonomy" id="1763543"/>
    <lineage>
        <taxon>Bacteria</taxon>
        <taxon>Bacillati</taxon>
        <taxon>Actinomycetota</taxon>
        <taxon>Actinomycetes</taxon>
        <taxon>Micromonosporales</taxon>
        <taxon>Micromonosporaceae</taxon>
        <taxon>Micromonospora</taxon>
    </lineage>
</organism>
<dbReference type="Gene3D" id="3.60.40.10">
    <property type="entry name" value="PPM-type phosphatase domain"/>
    <property type="match status" value="1"/>
</dbReference>
<dbReference type="AlphaFoldDB" id="A0A917X4X7"/>
<dbReference type="PANTHER" id="PTHR30313:SF2">
    <property type="entry name" value="DNA PRIMASE"/>
    <property type="match status" value="1"/>
</dbReference>
<name>A0A917X4X7_9ACTN</name>
<dbReference type="Pfam" id="PF13155">
    <property type="entry name" value="Toprim_2"/>
    <property type="match status" value="1"/>
</dbReference>
<feature type="region of interest" description="Disordered" evidence="1">
    <location>
        <begin position="662"/>
        <end position="687"/>
    </location>
</feature>
<dbReference type="Pfam" id="PF08275">
    <property type="entry name" value="DNAG_N"/>
    <property type="match status" value="1"/>
</dbReference>
<feature type="compositionally biased region" description="Pro residues" evidence="1">
    <location>
        <begin position="362"/>
        <end position="374"/>
    </location>
</feature>
<dbReference type="GO" id="GO:0006269">
    <property type="term" value="P:DNA replication, synthesis of primer"/>
    <property type="evidence" value="ECO:0007669"/>
    <property type="project" value="TreeGrafter"/>
</dbReference>
<comment type="caution">
    <text evidence="3">The sequence shown here is derived from an EMBL/GenBank/DDBJ whole genome shotgun (WGS) entry which is preliminary data.</text>
</comment>
<feature type="region of interest" description="Disordered" evidence="1">
    <location>
        <begin position="354"/>
        <end position="394"/>
    </location>
</feature>
<dbReference type="InterPro" id="IPR013264">
    <property type="entry name" value="DNAG_N"/>
</dbReference>
<dbReference type="EMBL" id="BMNB01000051">
    <property type="protein sequence ID" value="GGM66506.1"/>
    <property type="molecule type" value="Genomic_DNA"/>
</dbReference>
<dbReference type="SUPFAM" id="SSF81606">
    <property type="entry name" value="PP2C-like"/>
    <property type="match status" value="1"/>
</dbReference>